<sequence length="348" mass="36649">MFAVDAVSKSVDQIIQHKIDQKTKPVGALGELESLAKTIARVQFSANAETKKLTIKEPGLLVFAADHGIAQYGVSIAPSEVTSQMVANFANGGAAINVFCRQMGLNLEIIDAGVLKPLGLENVTEHRLGNGTSAIHLAPAMTLEHVKQGFEAADEVVERHALSGCNVLALGEMGIGNTSAAAAIMAALLELDVHKCVGRGTGVNDKSFELKKALVNEALKRHGSKIVSPVHALAYVGGYEIVQMTGAILAATQRKMLVLVDGFISSVAALVAVKLHPAARDYLIFTHVSEEQGHQLLLEYLQAKPLLSLGLRLGEGTGAALAFPLVQAAVNFYNDMASFDGAGINNLA</sequence>
<comment type="catalytic activity">
    <reaction evidence="9 10">
        <text>5,6-dimethylbenzimidazole + nicotinate beta-D-ribonucleotide = alpha-ribazole 5'-phosphate + nicotinate + H(+)</text>
        <dbReference type="Rhea" id="RHEA:11196"/>
        <dbReference type="ChEBI" id="CHEBI:15378"/>
        <dbReference type="ChEBI" id="CHEBI:15890"/>
        <dbReference type="ChEBI" id="CHEBI:32544"/>
        <dbReference type="ChEBI" id="CHEBI:57502"/>
        <dbReference type="ChEBI" id="CHEBI:57918"/>
        <dbReference type="EC" id="2.4.2.21"/>
    </reaction>
</comment>
<comment type="caution">
    <text evidence="11">The sequence shown here is derived from an EMBL/GenBank/DDBJ whole genome shotgun (WGS) entry which is preliminary data.</text>
</comment>
<evidence type="ECO:0000256" key="8">
    <source>
        <dbReference type="ARBA" id="ARBA00030686"/>
    </source>
</evidence>
<organism evidence="11 12">
    <name type="scientific">Shewanella gaetbuli</name>
    <dbReference type="NCBI Taxonomy" id="220752"/>
    <lineage>
        <taxon>Bacteria</taxon>
        <taxon>Pseudomonadati</taxon>
        <taxon>Pseudomonadota</taxon>
        <taxon>Gammaproteobacteria</taxon>
        <taxon>Alteromonadales</taxon>
        <taxon>Shewanellaceae</taxon>
        <taxon>Shewanella</taxon>
    </lineage>
</organism>
<keyword evidence="5 10" id="KW-0169">Cobalamin biosynthesis</keyword>
<dbReference type="InterPro" id="IPR003200">
    <property type="entry name" value="Nict_dMeBzImd_PRibTrfase"/>
</dbReference>
<evidence type="ECO:0000256" key="6">
    <source>
        <dbReference type="ARBA" id="ARBA00022676"/>
    </source>
</evidence>
<keyword evidence="7 10" id="KW-0808">Transferase</keyword>
<comment type="similarity">
    <text evidence="2 10">Belongs to the CobT family.</text>
</comment>
<dbReference type="Proteomes" id="UP001139333">
    <property type="component" value="Unassembled WGS sequence"/>
</dbReference>
<dbReference type="EMBL" id="JAKIKP010000002">
    <property type="protein sequence ID" value="MCL1141984.1"/>
    <property type="molecule type" value="Genomic_DNA"/>
</dbReference>
<dbReference type="NCBIfam" id="TIGR03160">
    <property type="entry name" value="cobT_DBIPRT"/>
    <property type="match status" value="1"/>
</dbReference>
<dbReference type="AlphaFoldDB" id="A0A9X1ZGL5"/>
<gene>
    <name evidence="10 11" type="primary">cobT</name>
    <name evidence="11" type="ORF">L2672_04630</name>
</gene>
<evidence type="ECO:0000313" key="12">
    <source>
        <dbReference type="Proteomes" id="UP001139333"/>
    </source>
</evidence>
<evidence type="ECO:0000256" key="1">
    <source>
        <dbReference type="ARBA" id="ARBA00005049"/>
    </source>
</evidence>
<accession>A0A9X1ZGL5</accession>
<dbReference type="HAMAP" id="MF_00230">
    <property type="entry name" value="CobT"/>
    <property type="match status" value="1"/>
</dbReference>
<evidence type="ECO:0000256" key="10">
    <source>
        <dbReference type="HAMAP-Rule" id="MF_00230"/>
    </source>
</evidence>
<evidence type="ECO:0000256" key="7">
    <source>
        <dbReference type="ARBA" id="ARBA00022679"/>
    </source>
</evidence>
<dbReference type="InterPro" id="IPR023195">
    <property type="entry name" value="Nict_dMeBzImd_PRibTrfase_N"/>
</dbReference>
<dbReference type="Pfam" id="PF02277">
    <property type="entry name" value="DBI_PRT"/>
    <property type="match status" value="1"/>
</dbReference>
<protein>
    <recommendedName>
        <fullName evidence="4 10">Nicotinate-nucleotide--dimethylbenzimidazole phosphoribosyltransferase</fullName>
        <shortName evidence="10">NN:DBI PRT</shortName>
        <ecNumber evidence="3 10">2.4.2.21</ecNumber>
    </recommendedName>
    <alternativeName>
        <fullName evidence="8 10">N(1)-alpha-phosphoribosyltransferase</fullName>
    </alternativeName>
</protein>
<keyword evidence="12" id="KW-1185">Reference proteome</keyword>
<dbReference type="GO" id="GO:0008939">
    <property type="term" value="F:nicotinate-nucleotide-dimethylbenzimidazole phosphoribosyltransferase activity"/>
    <property type="evidence" value="ECO:0007669"/>
    <property type="project" value="UniProtKB-UniRule"/>
</dbReference>
<feature type="active site" description="Proton acceptor" evidence="10">
    <location>
        <position position="315"/>
    </location>
</feature>
<evidence type="ECO:0000256" key="2">
    <source>
        <dbReference type="ARBA" id="ARBA00007110"/>
    </source>
</evidence>
<dbReference type="NCBIfam" id="NF000996">
    <property type="entry name" value="PRK00105.1"/>
    <property type="match status" value="1"/>
</dbReference>
<dbReference type="PANTHER" id="PTHR43463:SF1">
    <property type="entry name" value="NICOTINATE-NUCLEOTIDE--DIMETHYLBENZIMIDAZOLE PHOSPHORIBOSYLTRANSFERASE"/>
    <property type="match status" value="1"/>
</dbReference>
<comment type="pathway">
    <text evidence="1 10">Nucleoside biosynthesis; alpha-ribazole biosynthesis; alpha-ribazole from 5,6-dimethylbenzimidazole: step 1/2.</text>
</comment>
<evidence type="ECO:0000256" key="4">
    <source>
        <dbReference type="ARBA" id="ARBA00015486"/>
    </source>
</evidence>
<dbReference type="Gene3D" id="1.10.1610.10">
    <property type="match status" value="1"/>
</dbReference>
<dbReference type="FunFam" id="3.40.50.10210:FF:000001">
    <property type="entry name" value="Nicotinate-nucleotide--dimethylbenzimidazole phosphoribosyltransferase"/>
    <property type="match status" value="1"/>
</dbReference>
<keyword evidence="6 10" id="KW-0328">Glycosyltransferase</keyword>
<dbReference type="Gene3D" id="3.40.50.10210">
    <property type="match status" value="1"/>
</dbReference>
<comment type="function">
    <text evidence="10">Catalyzes the synthesis of alpha-ribazole-5'-phosphate from nicotinate mononucleotide (NAMN) and 5,6-dimethylbenzimidazole (DMB).</text>
</comment>
<evidence type="ECO:0000256" key="9">
    <source>
        <dbReference type="ARBA" id="ARBA00047340"/>
    </source>
</evidence>
<dbReference type="GO" id="GO:0009236">
    <property type="term" value="P:cobalamin biosynthetic process"/>
    <property type="evidence" value="ECO:0007669"/>
    <property type="project" value="UniProtKB-UniRule"/>
</dbReference>
<dbReference type="InterPro" id="IPR036087">
    <property type="entry name" value="Nict_dMeBzImd_PRibTrfase_sf"/>
</dbReference>
<dbReference type="EC" id="2.4.2.21" evidence="3 10"/>
<dbReference type="PANTHER" id="PTHR43463">
    <property type="entry name" value="NICOTINATE-NUCLEOTIDE--DIMETHYLBENZIMIDAZOLE PHOSPHORIBOSYLTRANSFERASE"/>
    <property type="match status" value="1"/>
</dbReference>
<evidence type="ECO:0000256" key="5">
    <source>
        <dbReference type="ARBA" id="ARBA00022573"/>
    </source>
</evidence>
<reference evidence="11" key="1">
    <citation type="submission" date="2022-01" db="EMBL/GenBank/DDBJ databases">
        <title>Whole genome-based taxonomy of the Shewanellaceae.</title>
        <authorList>
            <person name="Martin-Rodriguez A.J."/>
        </authorList>
    </citation>
    <scope>NUCLEOTIDE SEQUENCE</scope>
    <source>
        <strain evidence="11">DSM 16422</strain>
    </source>
</reference>
<dbReference type="SUPFAM" id="SSF52733">
    <property type="entry name" value="Nicotinate mononucleotide:5,6-dimethylbenzimidazole phosphoribosyltransferase (CobT)"/>
    <property type="match status" value="1"/>
</dbReference>
<evidence type="ECO:0000313" key="11">
    <source>
        <dbReference type="EMBL" id="MCL1141984.1"/>
    </source>
</evidence>
<proteinExistence type="inferred from homology"/>
<dbReference type="RefSeq" id="WP_248994657.1">
    <property type="nucleotide sequence ID" value="NZ_JAKIKP010000002.1"/>
</dbReference>
<evidence type="ECO:0000256" key="3">
    <source>
        <dbReference type="ARBA" id="ARBA00011991"/>
    </source>
</evidence>
<dbReference type="InterPro" id="IPR017846">
    <property type="entry name" value="Nict_dMeBzImd_PRibTrfase_bact"/>
</dbReference>
<name>A0A9X1ZGL5_9GAMM</name>
<dbReference type="CDD" id="cd02439">
    <property type="entry name" value="DMB-PRT_CobT"/>
    <property type="match status" value="1"/>
</dbReference>